<feature type="compositionally biased region" description="Low complexity" evidence="2">
    <location>
        <begin position="288"/>
        <end position="299"/>
    </location>
</feature>
<keyword evidence="3" id="KW-0812">Transmembrane</keyword>
<sequence length="792" mass="84312">MSRHILRKHTSYEFGSVYRSSLRFNAFETTVKYNSARSCFRICVKCSSSEPPAEPCNDESSSARNSQTQTPTPPTPPNLNKTTETHASQPGQPTEHGRGPKLPERRPKKLATGLKPAPFQKATTTSILASYGVFTGLIGTLAVGTAWATGLNLAAMFHPEYLLLLSPSSSSSAILGTAGTLGALSNIPYDLQAAGGATVLLIGLNAFIMLPEYNTWALPKLNTDPGSSDRPLSTVSSKHEASVSLSPIALVSEKGSELNPASAISKDAASTSSSPPRSASTDEATQKSSQVSHLISQSSGNANMCVPHSSGSSYETPITTSHSPDHDTITAAESRSVIGIDTTAAQQLPEKVVPATSWGKQQQQGAMDSLRVMPMPVKRLKDALHLAQGHYTANNPTAGLNPGLELVSSAVSSLALELLYRGVGISLLTLWINDRLYEAGSEDIVVFPAWVSHIITPHAPLVMTMSTMDASRWGAVVLLVSLSVVLTFRRILQPPRPMSFVLDLRKDKDGKSNGTGGKVVDSPKLMPLASNTLAKSSAFSDVMTLTATIQGVRNTFQTAVLSFVFVVTGGNLAASYAASLTNQVAFALLQRYSAGRMRKRSASLAEELKEYNLQLRAIQKKKLQQQDEVNAAMSLSHSQADTDEPSLTEALMSSKIKLLAPEDINESKDDNKQMQEENSENIKRDIIGLLRPADSVDVKNASVTSDNLVSASAGHEVMTEFTDNGSFSQQVLSSGTTTHLETALADAPAAGSAVVDEHSGEQIPSTQISRALRALEMLVPDPGAKQGHGSRP</sequence>
<evidence type="ECO:0000256" key="3">
    <source>
        <dbReference type="SAM" id="Phobius"/>
    </source>
</evidence>
<dbReference type="OrthoDB" id="546168at2759"/>
<evidence type="ECO:0000313" key="5">
    <source>
        <dbReference type="Proteomes" id="UP000232323"/>
    </source>
</evidence>
<feature type="region of interest" description="Disordered" evidence="2">
    <location>
        <begin position="49"/>
        <end position="115"/>
    </location>
</feature>
<dbReference type="AlphaFoldDB" id="A0A250XEU8"/>
<feature type="compositionally biased region" description="Basic and acidic residues" evidence="2">
    <location>
        <begin position="95"/>
        <end position="105"/>
    </location>
</feature>
<proteinExistence type="predicted"/>
<keyword evidence="5" id="KW-1185">Reference proteome</keyword>
<keyword evidence="3" id="KW-1133">Transmembrane helix</keyword>
<feature type="transmembrane region" description="Helical" evidence="3">
    <location>
        <begin position="128"/>
        <end position="149"/>
    </location>
</feature>
<evidence type="ECO:0000313" key="4">
    <source>
        <dbReference type="EMBL" id="GAX81583.1"/>
    </source>
</evidence>
<feature type="compositionally biased region" description="Polar residues" evidence="2">
    <location>
        <begin position="309"/>
        <end position="322"/>
    </location>
</feature>
<feature type="transmembrane region" description="Helical" evidence="3">
    <location>
        <begin position="191"/>
        <end position="210"/>
    </location>
</feature>
<keyword evidence="1" id="KW-0175">Coiled coil</keyword>
<dbReference type="Proteomes" id="UP000232323">
    <property type="component" value="Unassembled WGS sequence"/>
</dbReference>
<feature type="compositionally biased region" description="Low complexity" evidence="2">
    <location>
        <begin position="268"/>
        <end position="281"/>
    </location>
</feature>
<organism evidence="4 5">
    <name type="scientific">Chlamydomonas eustigma</name>
    <dbReference type="NCBI Taxonomy" id="1157962"/>
    <lineage>
        <taxon>Eukaryota</taxon>
        <taxon>Viridiplantae</taxon>
        <taxon>Chlorophyta</taxon>
        <taxon>core chlorophytes</taxon>
        <taxon>Chlorophyceae</taxon>
        <taxon>CS clade</taxon>
        <taxon>Chlamydomonadales</taxon>
        <taxon>Chlamydomonadaceae</taxon>
        <taxon>Chlamydomonas</taxon>
    </lineage>
</organism>
<evidence type="ECO:0000256" key="2">
    <source>
        <dbReference type="SAM" id="MobiDB-lite"/>
    </source>
</evidence>
<evidence type="ECO:0000256" key="1">
    <source>
        <dbReference type="SAM" id="Coils"/>
    </source>
</evidence>
<keyword evidence="3" id="KW-0472">Membrane</keyword>
<protein>
    <submittedName>
        <fullName evidence="4">Uncharacterized protein</fullName>
    </submittedName>
</protein>
<feature type="coiled-coil region" evidence="1">
    <location>
        <begin position="601"/>
        <end position="628"/>
    </location>
</feature>
<gene>
    <name evidence="4" type="ORF">CEUSTIGMA_g9011.t1</name>
</gene>
<comment type="caution">
    <text evidence="4">The sequence shown here is derived from an EMBL/GenBank/DDBJ whole genome shotgun (WGS) entry which is preliminary data.</text>
</comment>
<name>A0A250XEU8_9CHLO</name>
<dbReference type="EMBL" id="BEGY01000067">
    <property type="protein sequence ID" value="GAX81583.1"/>
    <property type="molecule type" value="Genomic_DNA"/>
</dbReference>
<reference evidence="4 5" key="1">
    <citation type="submission" date="2017-08" db="EMBL/GenBank/DDBJ databases">
        <title>Acidophilic green algal genome provides insights into adaptation to an acidic environment.</title>
        <authorList>
            <person name="Hirooka S."/>
            <person name="Hirose Y."/>
            <person name="Kanesaki Y."/>
            <person name="Higuchi S."/>
            <person name="Fujiwara T."/>
            <person name="Onuma R."/>
            <person name="Era A."/>
            <person name="Ohbayashi R."/>
            <person name="Uzuka A."/>
            <person name="Nozaki H."/>
            <person name="Yoshikawa H."/>
            <person name="Miyagishima S.Y."/>
        </authorList>
    </citation>
    <scope>NUCLEOTIDE SEQUENCE [LARGE SCALE GENOMIC DNA]</scope>
    <source>
        <strain evidence="4 5">NIES-2499</strain>
    </source>
</reference>
<feature type="compositionally biased region" description="Polar residues" evidence="2">
    <location>
        <begin position="78"/>
        <end position="92"/>
    </location>
</feature>
<accession>A0A250XEU8</accession>
<feature type="transmembrane region" description="Helical" evidence="3">
    <location>
        <begin position="473"/>
        <end position="492"/>
    </location>
</feature>
<feature type="region of interest" description="Disordered" evidence="2">
    <location>
        <begin position="259"/>
        <end position="327"/>
    </location>
</feature>